<dbReference type="HOGENOM" id="CLU_029507_2_2_10"/>
<feature type="domain" description="Thioredoxin" evidence="6">
    <location>
        <begin position="15"/>
        <end position="177"/>
    </location>
</feature>
<dbReference type="InterPro" id="IPR029759">
    <property type="entry name" value="GPX_AS"/>
</dbReference>
<dbReference type="PANTHER" id="PTHR11592:SF78">
    <property type="entry name" value="GLUTATHIONE PEROXIDASE"/>
    <property type="match status" value="1"/>
</dbReference>
<dbReference type="EMBL" id="CP002542">
    <property type="protein sequence ID" value="AEA44492.1"/>
    <property type="molecule type" value="Genomic_DNA"/>
</dbReference>
<dbReference type="OrthoDB" id="9789406at2"/>
<dbReference type="InterPro" id="IPR013766">
    <property type="entry name" value="Thioredoxin_domain"/>
</dbReference>
<evidence type="ECO:0000256" key="2">
    <source>
        <dbReference type="ARBA" id="ARBA00022559"/>
    </source>
</evidence>
<dbReference type="InterPro" id="IPR000889">
    <property type="entry name" value="Glutathione_peroxidase"/>
</dbReference>
<dbReference type="RefSeq" id="WP_013687262.1">
    <property type="nucleotide sequence ID" value="NC_015321.1"/>
</dbReference>
<dbReference type="PIRSF" id="PIRSF000303">
    <property type="entry name" value="Glutathion_perox"/>
    <property type="match status" value="1"/>
</dbReference>
<dbReference type="GO" id="GO:0034599">
    <property type="term" value="P:cellular response to oxidative stress"/>
    <property type="evidence" value="ECO:0007669"/>
    <property type="project" value="TreeGrafter"/>
</dbReference>
<accession>F2IDV0</accession>
<dbReference type="Gene3D" id="3.40.30.10">
    <property type="entry name" value="Glutaredoxin"/>
    <property type="match status" value="1"/>
</dbReference>
<keyword evidence="8" id="KW-1185">Reference proteome</keyword>
<evidence type="ECO:0000256" key="3">
    <source>
        <dbReference type="ARBA" id="ARBA00023002"/>
    </source>
</evidence>
<organism evidence="7 8">
    <name type="scientific">Fluviicola taffensis (strain DSM 16823 / NCIMB 13979 / RW262)</name>
    <dbReference type="NCBI Taxonomy" id="755732"/>
    <lineage>
        <taxon>Bacteria</taxon>
        <taxon>Pseudomonadati</taxon>
        <taxon>Bacteroidota</taxon>
        <taxon>Flavobacteriia</taxon>
        <taxon>Flavobacteriales</taxon>
        <taxon>Crocinitomicaceae</taxon>
        <taxon>Fluviicola</taxon>
    </lineage>
</organism>
<reference evidence="7 8" key="1">
    <citation type="journal article" date="2011" name="Stand. Genomic Sci.">
        <title>Complete genome sequence of the gliding freshwater bacterium Fluviicola taffensis type strain (RW262).</title>
        <authorList>
            <person name="Woyke T."/>
            <person name="Chertkov O."/>
            <person name="Lapidus A."/>
            <person name="Nolan M."/>
            <person name="Lucas S."/>
            <person name="Del Rio T.G."/>
            <person name="Tice H."/>
            <person name="Cheng J.F."/>
            <person name="Tapia R."/>
            <person name="Han C."/>
            <person name="Goodwin L."/>
            <person name="Pitluck S."/>
            <person name="Liolios K."/>
            <person name="Pagani I."/>
            <person name="Ivanova N."/>
            <person name="Huntemann M."/>
            <person name="Mavromatis K."/>
            <person name="Mikhailova N."/>
            <person name="Pati A."/>
            <person name="Chen A."/>
            <person name="Palaniappan K."/>
            <person name="Land M."/>
            <person name="Hauser L."/>
            <person name="Brambilla E.M."/>
            <person name="Rohde M."/>
            <person name="Mwirichia R."/>
            <person name="Sikorski J."/>
            <person name="Tindall B.J."/>
            <person name="Goker M."/>
            <person name="Bristow J."/>
            <person name="Eisen J.A."/>
            <person name="Markowitz V."/>
            <person name="Hugenholtz P."/>
            <person name="Klenk H.P."/>
            <person name="Kyrpides N.C."/>
        </authorList>
    </citation>
    <scope>NUCLEOTIDE SEQUENCE [LARGE SCALE GENOMIC DNA]</scope>
    <source>
        <strain evidence="8">DSM 16823 / RW262 / RW262</strain>
    </source>
</reference>
<dbReference type="PANTHER" id="PTHR11592">
    <property type="entry name" value="GLUTATHIONE PEROXIDASE"/>
    <property type="match status" value="1"/>
</dbReference>
<evidence type="ECO:0000259" key="6">
    <source>
        <dbReference type="PROSITE" id="PS51352"/>
    </source>
</evidence>
<dbReference type="PROSITE" id="PS51352">
    <property type="entry name" value="THIOREDOXIN_2"/>
    <property type="match status" value="1"/>
</dbReference>
<evidence type="ECO:0000256" key="4">
    <source>
        <dbReference type="PIRSR" id="PIRSR000303-1"/>
    </source>
</evidence>
<dbReference type="PROSITE" id="PS51355">
    <property type="entry name" value="GLUTATHIONE_PEROXID_3"/>
    <property type="match status" value="1"/>
</dbReference>
<dbReference type="PRINTS" id="PR01011">
    <property type="entry name" value="GLUTPROXDASE"/>
</dbReference>
<protein>
    <recommendedName>
        <fullName evidence="5">Glutathione peroxidase</fullName>
    </recommendedName>
</protein>
<evidence type="ECO:0000313" key="7">
    <source>
        <dbReference type="EMBL" id="AEA44492.1"/>
    </source>
</evidence>
<dbReference type="Proteomes" id="UP000007463">
    <property type="component" value="Chromosome"/>
</dbReference>
<keyword evidence="2 5" id="KW-0575">Peroxidase</keyword>
<dbReference type="STRING" id="755732.Fluta_2507"/>
<evidence type="ECO:0000256" key="1">
    <source>
        <dbReference type="ARBA" id="ARBA00006926"/>
    </source>
</evidence>
<dbReference type="PROSITE" id="PS00460">
    <property type="entry name" value="GLUTATHIONE_PEROXID_1"/>
    <property type="match status" value="1"/>
</dbReference>
<dbReference type="SUPFAM" id="SSF52833">
    <property type="entry name" value="Thioredoxin-like"/>
    <property type="match status" value="1"/>
</dbReference>
<reference evidence="8" key="2">
    <citation type="submission" date="2011-02" db="EMBL/GenBank/DDBJ databases">
        <title>The complete genome of Fluviicola taffensis DSM 16823.</title>
        <authorList>
            <consortium name="US DOE Joint Genome Institute (JGI-PGF)"/>
            <person name="Lucas S."/>
            <person name="Copeland A."/>
            <person name="Lapidus A."/>
            <person name="Bruce D."/>
            <person name="Goodwin L."/>
            <person name="Pitluck S."/>
            <person name="Kyrpides N."/>
            <person name="Mavromatis K."/>
            <person name="Ivanova N."/>
            <person name="Mikhailova N."/>
            <person name="Pagani I."/>
            <person name="Chertkov O."/>
            <person name="Detter J.C."/>
            <person name="Han C."/>
            <person name="Tapia R."/>
            <person name="Land M."/>
            <person name="Hauser L."/>
            <person name="Markowitz V."/>
            <person name="Cheng J.-F."/>
            <person name="Hugenholtz P."/>
            <person name="Woyke T."/>
            <person name="Wu D."/>
            <person name="Tindall B."/>
            <person name="Pomrenke H.G."/>
            <person name="Brambilla E."/>
            <person name="Klenk H.-P."/>
            <person name="Eisen J.A."/>
        </authorList>
    </citation>
    <scope>NUCLEOTIDE SEQUENCE [LARGE SCALE GENOMIC DNA]</scope>
    <source>
        <strain evidence="8">DSM 16823 / RW262 / RW262</strain>
    </source>
</reference>
<dbReference type="KEGG" id="fte:Fluta_2507"/>
<gene>
    <name evidence="7" type="ordered locus">Fluta_2507</name>
</gene>
<proteinExistence type="inferred from homology"/>
<sequence length="177" mass="20055" precursor="true">MKTILISLLVLISIIGNSQTIYDFKVTDIDGKEFDLASLKGKKIMIVNTASKCGLTPQYEELEKLYNTYKDSNFVIVGFPSNDFMSQEPGSNDEIKEFCKKNYGVSFPMMSKIDVKGKTMHPLYVFLTEKSKNGVSDNSVKWNFQKYLINEEGKLVKVISPSTKPLSEEIVSWIVNK</sequence>
<dbReference type="Pfam" id="PF00255">
    <property type="entry name" value="GSHPx"/>
    <property type="match status" value="1"/>
</dbReference>
<dbReference type="CDD" id="cd00340">
    <property type="entry name" value="GSH_Peroxidase"/>
    <property type="match status" value="1"/>
</dbReference>
<name>F2IDV0_FLUTR</name>
<comment type="similarity">
    <text evidence="1 5">Belongs to the glutathione peroxidase family.</text>
</comment>
<dbReference type="AlphaFoldDB" id="F2IDV0"/>
<dbReference type="FunFam" id="3.40.30.10:FF:000010">
    <property type="entry name" value="Glutathione peroxidase"/>
    <property type="match status" value="1"/>
</dbReference>
<dbReference type="eggNOG" id="COG0386">
    <property type="taxonomic scope" value="Bacteria"/>
</dbReference>
<dbReference type="InterPro" id="IPR036249">
    <property type="entry name" value="Thioredoxin-like_sf"/>
</dbReference>
<keyword evidence="3 5" id="KW-0560">Oxidoreductase</keyword>
<dbReference type="GO" id="GO:0004601">
    <property type="term" value="F:peroxidase activity"/>
    <property type="evidence" value="ECO:0007669"/>
    <property type="project" value="UniProtKB-KW"/>
</dbReference>
<feature type="active site" evidence="4">
    <location>
        <position position="53"/>
    </location>
</feature>
<evidence type="ECO:0000256" key="5">
    <source>
        <dbReference type="RuleBase" id="RU000499"/>
    </source>
</evidence>
<evidence type="ECO:0000313" key="8">
    <source>
        <dbReference type="Proteomes" id="UP000007463"/>
    </source>
</evidence>